<dbReference type="HOGENOM" id="CLU_009583_0_0_6"/>
<dbReference type="Pfam" id="PF13439">
    <property type="entry name" value="Glyco_transf_4"/>
    <property type="match status" value="1"/>
</dbReference>
<gene>
    <name evidence="3" type="ORF">NB231_14688</name>
</gene>
<dbReference type="AlphaFoldDB" id="A4BL88"/>
<name>A4BL88_9GAMM</name>
<dbReference type="PANTHER" id="PTHR12526">
    <property type="entry name" value="GLYCOSYLTRANSFERASE"/>
    <property type="match status" value="1"/>
</dbReference>
<comment type="caution">
    <text evidence="3">The sequence shown here is derived from an EMBL/GenBank/DDBJ whole genome shotgun (WGS) entry which is preliminary data.</text>
</comment>
<evidence type="ECO:0000259" key="2">
    <source>
        <dbReference type="Pfam" id="PF13439"/>
    </source>
</evidence>
<sequence length="384" mass="41991">MGALASEAHGSSRYPPQLAVLLTDFGDGGVERMLVNIARGLTECNIRVDFLVKQANLPYLSTLPSRVRLIELQADREGGLLGALVAYLRTNAPEILLSAKSADDRLAVKARSAAGVATRVALRTGTNLSARLAVRGKNPLRRWLERYRVRRLYTQADCVICVSHGVADDLARITGLARQAIHVPHNPVVTPELLALAQASAPHPWLAEQRQWPVVLGAGGLRRQKNFPLLLRAFASLRRQRPCRLIILGEGRQRARLGRLAERLGITEDVSLPGFVDNPYAYMARAALFVLSSHWEGSPNVLTEAMAVGTPVVATDCPSGPREILDGGRYGELVDVDDPIALARAMDRTLTSPPSAERLRQAVRRYTLAHSSREYLDALGLRHA</sequence>
<dbReference type="RefSeq" id="WP_005003956.1">
    <property type="nucleotide sequence ID" value="NZ_CH672427.1"/>
</dbReference>
<feature type="domain" description="Glycosyl transferase family 1" evidence="1">
    <location>
        <begin position="213"/>
        <end position="364"/>
    </location>
</feature>
<organism evidence="3 4">
    <name type="scientific">Nitrococcus mobilis Nb-231</name>
    <dbReference type="NCBI Taxonomy" id="314278"/>
    <lineage>
        <taxon>Bacteria</taxon>
        <taxon>Pseudomonadati</taxon>
        <taxon>Pseudomonadota</taxon>
        <taxon>Gammaproteobacteria</taxon>
        <taxon>Chromatiales</taxon>
        <taxon>Ectothiorhodospiraceae</taxon>
        <taxon>Nitrococcus</taxon>
    </lineage>
</organism>
<dbReference type="eggNOG" id="COG0438">
    <property type="taxonomic scope" value="Bacteria"/>
</dbReference>
<dbReference type="Proteomes" id="UP000003374">
    <property type="component" value="Unassembled WGS sequence"/>
</dbReference>
<evidence type="ECO:0000313" key="4">
    <source>
        <dbReference type="Proteomes" id="UP000003374"/>
    </source>
</evidence>
<reference evidence="3 4" key="1">
    <citation type="submission" date="2006-02" db="EMBL/GenBank/DDBJ databases">
        <authorList>
            <person name="Waterbury J."/>
            <person name="Ferriera S."/>
            <person name="Johnson J."/>
            <person name="Kravitz S."/>
            <person name="Halpern A."/>
            <person name="Remington K."/>
            <person name="Beeson K."/>
            <person name="Tran B."/>
            <person name="Rogers Y.-H."/>
            <person name="Friedman R."/>
            <person name="Venter J.C."/>
        </authorList>
    </citation>
    <scope>NUCLEOTIDE SEQUENCE [LARGE SCALE GENOMIC DNA]</scope>
    <source>
        <strain evidence="3 4">Nb-231</strain>
    </source>
</reference>
<proteinExistence type="predicted"/>
<dbReference type="InterPro" id="IPR001296">
    <property type="entry name" value="Glyco_trans_1"/>
</dbReference>
<dbReference type="SUPFAM" id="SSF53756">
    <property type="entry name" value="UDP-Glycosyltransferase/glycogen phosphorylase"/>
    <property type="match status" value="1"/>
</dbReference>
<dbReference type="InterPro" id="IPR028098">
    <property type="entry name" value="Glyco_trans_4-like_N"/>
</dbReference>
<dbReference type="EMBL" id="AAOF01000001">
    <property type="protein sequence ID" value="EAR23076.1"/>
    <property type="molecule type" value="Genomic_DNA"/>
</dbReference>
<keyword evidence="4" id="KW-1185">Reference proteome</keyword>
<evidence type="ECO:0000259" key="1">
    <source>
        <dbReference type="Pfam" id="PF00534"/>
    </source>
</evidence>
<dbReference type="CDD" id="cd03811">
    <property type="entry name" value="GT4_GT28_WabH-like"/>
    <property type="match status" value="1"/>
</dbReference>
<protein>
    <submittedName>
        <fullName evidence="3">Glycosyl transferase, group 1 family protein</fullName>
    </submittedName>
</protein>
<feature type="domain" description="Glycosyltransferase subfamily 4-like N-terminal" evidence="2">
    <location>
        <begin position="28"/>
        <end position="188"/>
    </location>
</feature>
<dbReference type="GO" id="GO:0016757">
    <property type="term" value="F:glycosyltransferase activity"/>
    <property type="evidence" value="ECO:0007669"/>
    <property type="project" value="InterPro"/>
</dbReference>
<dbReference type="Pfam" id="PF00534">
    <property type="entry name" value="Glycos_transf_1"/>
    <property type="match status" value="1"/>
</dbReference>
<evidence type="ECO:0000313" key="3">
    <source>
        <dbReference type="EMBL" id="EAR23076.1"/>
    </source>
</evidence>
<dbReference type="GO" id="GO:1901135">
    <property type="term" value="P:carbohydrate derivative metabolic process"/>
    <property type="evidence" value="ECO:0007669"/>
    <property type="project" value="UniProtKB-ARBA"/>
</dbReference>
<dbReference type="Gene3D" id="3.40.50.2000">
    <property type="entry name" value="Glycogen Phosphorylase B"/>
    <property type="match status" value="2"/>
</dbReference>
<dbReference type="STRING" id="314278.NB231_14688"/>
<accession>A4BL88</accession>
<keyword evidence="3" id="KW-0808">Transferase</keyword>